<feature type="transmembrane region" description="Helical" evidence="1">
    <location>
        <begin position="35"/>
        <end position="58"/>
    </location>
</feature>
<keyword evidence="1" id="KW-0812">Transmembrane</keyword>
<evidence type="ECO:0000313" key="3">
    <source>
        <dbReference type="Proteomes" id="UP000430508"/>
    </source>
</evidence>
<dbReference type="AlphaFoldDB" id="A0A857DK50"/>
<reference evidence="2 3" key="1">
    <citation type="submission" date="2019-12" db="EMBL/GenBank/DDBJ databases">
        <title>Sequence classification of anaerobic respiratory reductive dehalogenases: First we see many, then we see few.</title>
        <authorList>
            <person name="Molenda O."/>
            <person name="Puentes Jacome L.A."/>
            <person name="Cao X."/>
            <person name="Nesbo C.L."/>
            <person name="Tang S."/>
            <person name="Morson N."/>
            <person name="Patron J."/>
            <person name="Lomheim L."/>
            <person name="Wishart D.S."/>
            <person name="Edwards E.A."/>
        </authorList>
    </citation>
    <scope>NUCLEOTIDE SEQUENCE [LARGE SCALE GENOMIC DNA]</scope>
    <source>
        <strain evidence="2 3">12DCA</strain>
    </source>
</reference>
<evidence type="ECO:0000313" key="2">
    <source>
        <dbReference type="EMBL" id="QHA01664.1"/>
    </source>
</evidence>
<keyword evidence="1" id="KW-0472">Membrane</keyword>
<keyword evidence="1" id="KW-1133">Transmembrane helix</keyword>
<organism evidence="2 3">
    <name type="scientific">Dehalobacter restrictus</name>
    <dbReference type="NCBI Taxonomy" id="55583"/>
    <lineage>
        <taxon>Bacteria</taxon>
        <taxon>Bacillati</taxon>
        <taxon>Bacillota</taxon>
        <taxon>Clostridia</taxon>
        <taxon>Eubacteriales</taxon>
        <taxon>Desulfitobacteriaceae</taxon>
        <taxon>Dehalobacter</taxon>
    </lineage>
</organism>
<dbReference type="Proteomes" id="UP000430508">
    <property type="component" value="Chromosome"/>
</dbReference>
<feature type="transmembrane region" description="Helical" evidence="1">
    <location>
        <begin position="67"/>
        <end position="91"/>
    </location>
</feature>
<name>A0A857DK50_9FIRM</name>
<dbReference type="EMBL" id="CP046996">
    <property type="protein sequence ID" value="QHA01664.1"/>
    <property type="molecule type" value="Genomic_DNA"/>
</dbReference>
<gene>
    <name evidence="2" type="ORF">GQ588_13945</name>
</gene>
<sequence length="96" mass="10071">MKEGVSHENGTVAGGIISSTQGNTLEYPNPINSPFVGTVIYLMFSAIIIASAIGLIAVKKHNEHSVLVYLSIPLGIVFLIGVLMLLIGNIIGPPSQ</sequence>
<accession>A0A857DK50</accession>
<protein>
    <submittedName>
        <fullName evidence="2">Uncharacterized protein</fullName>
    </submittedName>
</protein>
<dbReference type="RefSeq" id="WP_158208622.1">
    <property type="nucleotide sequence ID" value="NZ_CP046996.1"/>
</dbReference>
<proteinExistence type="predicted"/>
<evidence type="ECO:0000256" key="1">
    <source>
        <dbReference type="SAM" id="Phobius"/>
    </source>
</evidence>